<sequence length="71" mass="8370">MKALVQIKDTSTTKDRLKVIPDEPVLVTLSQDEFDLEDMWLKEEHNNHLPWGMGYILLSDRDFDIILIKEK</sequence>
<name>A0A5P8PRE8_9CAUD</name>
<accession>A0A5P8PRE8</accession>
<keyword evidence="2" id="KW-1185">Reference proteome</keyword>
<evidence type="ECO:0000313" key="2">
    <source>
        <dbReference type="Proteomes" id="UP000325783"/>
    </source>
</evidence>
<reference evidence="1 2" key="1">
    <citation type="submission" date="2019-10" db="EMBL/GenBank/DDBJ databases">
        <authorList>
            <person name="Lin L.C."/>
        </authorList>
    </citation>
    <scope>NUCLEOTIDE SEQUENCE [LARGE SCALE GENOMIC DNA]</scope>
</reference>
<evidence type="ECO:0000313" key="1">
    <source>
        <dbReference type="EMBL" id="QFR59867.1"/>
    </source>
</evidence>
<proteinExistence type="predicted"/>
<organism evidence="1 2">
    <name type="scientific">Vibrio phage phi50-12</name>
    <dbReference type="NCBI Taxonomy" id="2654972"/>
    <lineage>
        <taxon>Viruses</taxon>
        <taxon>Duplodnaviria</taxon>
        <taxon>Heunggongvirae</taxon>
        <taxon>Uroviricota</taxon>
        <taxon>Caudoviricetes</taxon>
        <taxon>Schitoviridae</taxon>
        <taxon>Penintadodekavirus</taxon>
        <taxon>Penintadodekavirus 5012</taxon>
    </lineage>
</organism>
<protein>
    <submittedName>
        <fullName evidence="1">Uncharacterized protein</fullName>
    </submittedName>
</protein>
<gene>
    <name evidence="1" type="ORF">VOWphi5012_083</name>
</gene>
<dbReference type="Proteomes" id="UP000325783">
    <property type="component" value="Segment"/>
</dbReference>
<dbReference type="EMBL" id="MN584918">
    <property type="protein sequence ID" value="QFR59867.1"/>
    <property type="molecule type" value="Genomic_DNA"/>
</dbReference>